<comment type="caution">
    <text evidence="4">The sequence shown here is derived from an EMBL/GenBank/DDBJ whole genome shotgun (WGS) entry which is preliminary data.</text>
</comment>
<dbReference type="PANTHER" id="PTHR43172:SF2">
    <property type="entry name" value="ADENYLOSUCCINATE LYASE C-TERMINAL DOMAIN-CONTAINING PROTEIN"/>
    <property type="match status" value="1"/>
</dbReference>
<dbReference type="SUPFAM" id="SSF48557">
    <property type="entry name" value="L-aspartase-like"/>
    <property type="match status" value="1"/>
</dbReference>
<organism evidence="4 5">
    <name type="scientific">Pseudonocardia tropica</name>
    <dbReference type="NCBI Taxonomy" id="681289"/>
    <lineage>
        <taxon>Bacteria</taxon>
        <taxon>Bacillati</taxon>
        <taxon>Actinomycetota</taxon>
        <taxon>Actinomycetes</taxon>
        <taxon>Pseudonocardiales</taxon>
        <taxon>Pseudonocardiaceae</taxon>
        <taxon>Pseudonocardia</taxon>
    </lineage>
</organism>
<dbReference type="Gene3D" id="1.20.200.10">
    <property type="entry name" value="Fumarase/aspartase (Central domain)"/>
    <property type="match status" value="1"/>
</dbReference>
<dbReference type="PANTHER" id="PTHR43172">
    <property type="entry name" value="ADENYLOSUCCINATE LYASE"/>
    <property type="match status" value="1"/>
</dbReference>
<evidence type="ECO:0000256" key="1">
    <source>
        <dbReference type="ARBA" id="ARBA00023239"/>
    </source>
</evidence>
<sequence length="387" mass="38699">MANTLLGPLSGTDRVDGLLDDGAWIAALLEVELALSAVAAEQGAVTEHDADAVERAVAAVAGVDPHALAAESVEGGNPVIPLVKRLKAAAARIQPGAERAVHPGATSQDVMDTALMLLTRRAGHRVVADLTACADAAAALAAAHRDTPCAARTLGQQALPTTFGLVAASWCTGLDRARTGLDRVLDALPVSYGGAAGTLAAVHPHGPAVADALAARLGLAPQGVPWHTERSRIGELAGALGVAAGACAKPAGDVVLLSATELGEVSESAPGDSSSMPHKRNPAAAVTARGAAKRAPGLVATLLAGAEQEFQRAAGAWHAEWETLVALLRVTAGAAARLRVGLEGLQVHPDAMARNLALAAGAVSTAHPPGTGHAADLVDTVLAGRPA</sequence>
<evidence type="ECO:0000313" key="4">
    <source>
        <dbReference type="EMBL" id="MEQ3538967.1"/>
    </source>
</evidence>
<evidence type="ECO:0000259" key="3">
    <source>
        <dbReference type="Pfam" id="PF00206"/>
    </source>
</evidence>
<reference evidence="4 5" key="1">
    <citation type="submission" date="2024-03" db="EMBL/GenBank/DDBJ databases">
        <title>Draft genome sequence of Pseudonocardia tropica JCM 19149.</title>
        <authorList>
            <person name="Butdee W."/>
            <person name="Duangmal K."/>
        </authorList>
    </citation>
    <scope>NUCLEOTIDE SEQUENCE [LARGE SCALE GENOMIC DNA]</scope>
    <source>
        <strain evidence="4 5">JCM 19149</strain>
    </source>
</reference>
<dbReference type="InterPro" id="IPR024083">
    <property type="entry name" value="Fumarase/histidase_N"/>
</dbReference>
<comment type="similarity">
    <text evidence="2">Belongs to the class-II fumarase/aspartase family.</text>
</comment>
<keyword evidence="5" id="KW-1185">Reference proteome</keyword>
<dbReference type="Proteomes" id="UP001464923">
    <property type="component" value="Unassembled WGS sequence"/>
</dbReference>
<dbReference type="EMBL" id="JBEDNP010000004">
    <property type="protein sequence ID" value="MEQ3538967.1"/>
    <property type="molecule type" value="Genomic_DNA"/>
</dbReference>
<name>A0ABV1JUY8_9PSEU</name>
<dbReference type="Pfam" id="PF00206">
    <property type="entry name" value="Lyase_1"/>
    <property type="match status" value="1"/>
</dbReference>
<feature type="domain" description="Fumarate lyase N-terminal" evidence="3">
    <location>
        <begin position="31"/>
        <end position="297"/>
    </location>
</feature>
<dbReference type="Gene3D" id="1.10.275.10">
    <property type="entry name" value="Fumarase/aspartase (N-terminal domain)"/>
    <property type="match status" value="1"/>
</dbReference>
<evidence type="ECO:0000256" key="2">
    <source>
        <dbReference type="ARBA" id="ARBA00034772"/>
    </source>
</evidence>
<keyword evidence="1 4" id="KW-0456">Lyase</keyword>
<gene>
    <name evidence="4" type="ORF">WHI96_09050</name>
</gene>
<dbReference type="InterPro" id="IPR022761">
    <property type="entry name" value="Fumarate_lyase_N"/>
</dbReference>
<protein>
    <submittedName>
        <fullName evidence="4">Lyase family protein</fullName>
    </submittedName>
</protein>
<accession>A0ABV1JUY8</accession>
<dbReference type="PRINTS" id="PR00149">
    <property type="entry name" value="FUMRATELYASE"/>
</dbReference>
<proteinExistence type="inferred from homology"/>
<dbReference type="InterPro" id="IPR000362">
    <property type="entry name" value="Fumarate_lyase_fam"/>
</dbReference>
<dbReference type="GO" id="GO:0016829">
    <property type="term" value="F:lyase activity"/>
    <property type="evidence" value="ECO:0007669"/>
    <property type="project" value="UniProtKB-KW"/>
</dbReference>
<dbReference type="InterPro" id="IPR008948">
    <property type="entry name" value="L-Aspartase-like"/>
</dbReference>
<evidence type="ECO:0000313" key="5">
    <source>
        <dbReference type="Proteomes" id="UP001464923"/>
    </source>
</evidence>
<dbReference type="RefSeq" id="WP_345652227.1">
    <property type="nucleotide sequence ID" value="NZ_BAABLY010000082.1"/>
</dbReference>